<dbReference type="SUPFAM" id="SSF52540">
    <property type="entry name" value="P-loop containing nucleoside triphosphate hydrolases"/>
    <property type="match status" value="1"/>
</dbReference>
<gene>
    <name evidence="5" type="ORF">RDB_LOCUS100645</name>
</gene>
<dbReference type="GO" id="GO:0016887">
    <property type="term" value="F:ATP hydrolysis activity"/>
    <property type="evidence" value="ECO:0007669"/>
    <property type="project" value="TreeGrafter"/>
</dbReference>
<dbReference type="SMART" id="SM00490">
    <property type="entry name" value="HELICc"/>
    <property type="match status" value="1"/>
</dbReference>
<accession>A0A8H3E2I8</accession>
<name>A0A8H3E2I8_9AGAM</name>
<evidence type="ECO:0000313" key="5">
    <source>
        <dbReference type="EMBL" id="CAE7161844.1"/>
    </source>
</evidence>
<dbReference type="PANTHER" id="PTHR45623">
    <property type="entry name" value="CHROMODOMAIN-HELICASE-DNA-BINDING PROTEIN 3-RELATED-RELATED"/>
    <property type="match status" value="1"/>
</dbReference>
<dbReference type="Gene3D" id="3.40.50.300">
    <property type="entry name" value="P-loop containing nucleotide triphosphate hydrolases"/>
    <property type="match status" value="1"/>
</dbReference>
<proteinExistence type="predicted"/>
<evidence type="ECO:0000313" key="6">
    <source>
        <dbReference type="Proteomes" id="UP000663827"/>
    </source>
</evidence>
<reference evidence="5" key="1">
    <citation type="submission" date="2021-01" db="EMBL/GenBank/DDBJ databases">
        <authorList>
            <person name="Kaushik A."/>
        </authorList>
    </citation>
    <scope>NUCLEOTIDE SEQUENCE</scope>
    <source>
        <strain evidence="5">AG5</strain>
    </source>
</reference>
<organism evidence="5 6">
    <name type="scientific">Rhizoctonia solani</name>
    <dbReference type="NCBI Taxonomy" id="456999"/>
    <lineage>
        <taxon>Eukaryota</taxon>
        <taxon>Fungi</taxon>
        <taxon>Dikarya</taxon>
        <taxon>Basidiomycota</taxon>
        <taxon>Agaricomycotina</taxon>
        <taxon>Agaricomycetes</taxon>
        <taxon>Cantharellales</taxon>
        <taxon>Ceratobasidiaceae</taxon>
        <taxon>Rhizoctonia</taxon>
    </lineage>
</organism>
<evidence type="ECO:0000256" key="3">
    <source>
        <dbReference type="SAM" id="MobiDB-lite"/>
    </source>
</evidence>
<dbReference type="GO" id="GO:0003682">
    <property type="term" value="F:chromatin binding"/>
    <property type="evidence" value="ECO:0007669"/>
    <property type="project" value="TreeGrafter"/>
</dbReference>
<protein>
    <recommendedName>
        <fullName evidence="4">Helicase C-terminal domain-containing protein</fullName>
    </recommendedName>
</protein>
<dbReference type="GO" id="GO:0140658">
    <property type="term" value="F:ATP-dependent chromatin remodeler activity"/>
    <property type="evidence" value="ECO:0007669"/>
    <property type="project" value="TreeGrafter"/>
</dbReference>
<dbReference type="GO" id="GO:0003677">
    <property type="term" value="F:DNA binding"/>
    <property type="evidence" value="ECO:0007669"/>
    <property type="project" value="TreeGrafter"/>
</dbReference>
<dbReference type="EMBL" id="CAJNJQ010002116">
    <property type="protein sequence ID" value="CAE7161844.1"/>
    <property type="molecule type" value="Genomic_DNA"/>
</dbReference>
<dbReference type="AlphaFoldDB" id="A0A8H3E2I8"/>
<dbReference type="InterPro" id="IPR049730">
    <property type="entry name" value="SNF2/RAD54-like_C"/>
</dbReference>
<dbReference type="GO" id="GO:0034728">
    <property type="term" value="P:nucleosome organization"/>
    <property type="evidence" value="ECO:0007669"/>
    <property type="project" value="TreeGrafter"/>
</dbReference>
<sequence>MRLLTTPEQNRVSSKGPPHWIEAVKRIDYGFVGLDEYQNHVTRAWFTRIHDWSAIPFSPETGKEIKIYVGLTEMQRKWYRSVLKEDIEAATPDFSTELNPVRRTTTDEHIVDNAGKVVILDRLLKHPKAQGSRVLIFGEMSRVLDILEDYCPRIAAIDEYNNPGSERFIFLLTNRAGGLGINFTTTDIVVLYDSDWNPQADLQAMDRAYRIGHTKQVYVYRFITEGSIEERMLERAAQKLRLDQLVIHQGRQTAVNKAANKEELLDMIQHGAEKIVNSAENMMIDTDITAIHCARRRAYGRVELQVRRTESRRSEQLQVGEQLMRAGPSKPDKGPEFRARPSNSQSKITGFSIRSLWSRKSVKRPLGSYKVPLREPVDETETPEMLEEELADAERIMQRFEDADAKREKKNLTEDLLRRKVAAYNKSSISQIKAESCASTPESAKGVATAKGGKRKKTATVV</sequence>
<evidence type="ECO:0000256" key="2">
    <source>
        <dbReference type="ARBA" id="ARBA00023242"/>
    </source>
</evidence>
<comment type="caution">
    <text evidence="5">The sequence shown here is derived from an EMBL/GenBank/DDBJ whole genome shotgun (WGS) entry which is preliminary data.</text>
</comment>
<dbReference type="Pfam" id="PF00271">
    <property type="entry name" value="Helicase_C"/>
    <property type="match status" value="1"/>
</dbReference>
<dbReference type="PROSITE" id="PS51194">
    <property type="entry name" value="HELICASE_CTER"/>
    <property type="match status" value="1"/>
</dbReference>
<feature type="region of interest" description="Disordered" evidence="3">
    <location>
        <begin position="437"/>
        <end position="462"/>
    </location>
</feature>
<dbReference type="CDD" id="cd18793">
    <property type="entry name" value="SF2_C_SNF"/>
    <property type="match status" value="1"/>
</dbReference>
<dbReference type="Proteomes" id="UP000663827">
    <property type="component" value="Unassembled WGS sequence"/>
</dbReference>
<feature type="region of interest" description="Disordered" evidence="3">
    <location>
        <begin position="325"/>
        <end position="346"/>
    </location>
</feature>
<dbReference type="InterPro" id="IPR001650">
    <property type="entry name" value="Helicase_C-like"/>
</dbReference>
<feature type="domain" description="Helicase C-terminal" evidence="4">
    <location>
        <begin position="82"/>
        <end position="259"/>
    </location>
</feature>
<dbReference type="GO" id="GO:0005634">
    <property type="term" value="C:nucleus"/>
    <property type="evidence" value="ECO:0007669"/>
    <property type="project" value="TreeGrafter"/>
</dbReference>
<dbReference type="GO" id="GO:0042393">
    <property type="term" value="F:histone binding"/>
    <property type="evidence" value="ECO:0007669"/>
    <property type="project" value="TreeGrafter"/>
</dbReference>
<keyword evidence="2" id="KW-0539">Nucleus</keyword>
<dbReference type="PANTHER" id="PTHR45623:SF49">
    <property type="entry name" value="SWI_SNF-RELATED MATRIX-ASSOCIATED ACTIN-DEPENDENT REGULATOR OF CHROMATIN SUBFAMILY A MEMBER 5"/>
    <property type="match status" value="1"/>
</dbReference>
<evidence type="ECO:0000259" key="4">
    <source>
        <dbReference type="PROSITE" id="PS51194"/>
    </source>
</evidence>
<evidence type="ECO:0000256" key="1">
    <source>
        <dbReference type="ARBA" id="ARBA00022801"/>
    </source>
</evidence>
<keyword evidence="1" id="KW-0378">Hydrolase</keyword>
<feature type="compositionally biased region" description="Basic and acidic residues" evidence="3">
    <location>
        <begin position="330"/>
        <end position="339"/>
    </location>
</feature>
<feature type="compositionally biased region" description="Basic residues" evidence="3">
    <location>
        <begin position="452"/>
        <end position="462"/>
    </location>
</feature>
<dbReference type="InterPro" id="IPR027417">
    <property type="entry name" value="P-loop_NTPase"/>
</dbReference>
<dbReference type="GO" id="GO:0000785">
    <property type="term" value="C:chromatin"/>
    <property type="evidence" value="ECO:0007669"/>
    <property type="project" value="TreeGrafter"/>
</dbReference>